<keyword evidence="2" id="KW-1185">Reference proteome</keyword>
<sequence length="676" mass="75754">MDNAATPRRSLLILSKGAQQIPTLCALLPEYRLLRGTVRDIALADEVLAWGRKPSALRAQAVAREAGLPLLTVEDGFLRSEGLGVEDPPLSLIVDPLGIYYDATAPSRLEQLIPEPLTEAQMLRARALRASWCEERVSKYNGARIETCVLPQPCVLVADQTRGDASLQGATVADFQRMLEAALARHPQCTVVVKVHPDVVAGRKQGHFDLAALRKQPRVHLISENVHPAELLPTVQAVYVMTSQLGFDALLWGVPVHTFGMPFYAGWGLTTDALPAPARRHPVSLEQMLHAALVEYPRYVDPETGAPCQPETVLAWLGLQRRMRSRLPKDLRMVGFSKWKQPLVLDFFNGSSIRFQGRFSRQRASTAVITWGCQHDTPLTKKSGKHLGRVEDGFLRSVGLGAKKTRPLSWVFDDLGIYYDATRPSRLEHLLQNEPCGPDLLQRAAALREAICAAGVTKYNLPGTSWKRPAGVEKVILVPGQVESDASIRYGAHRIRRNLDLLKAVRERHPLAWLLYKPHPEVLAGTREAGEHEERTSDWCNQVVGDVPFHELLSEVDEVHVLTSQSGFEALLRGVPVTTYGQPFYAGWGLTRDQDMSPEVLARRTRRLTLDELVAATLIRYPTYVSRITRKFTTPERTLVEIQNWDEVRTQGRTTTWREMIQRLFLTALKPRMRNS</sequence>
<name>A0ABM7RWJ4_9PSED</name>
<dbReference type="Pfam" id="PF05159">
    <property type="entry name" value="Capsule_synth"/>
    <property type="match status" value="4"/>
</dbReference>
<gene>
    <name evidence="1" type="ORF">LAB08_R16620</name>
</gene>
<protein>
    <submittedName>
        <fullName evidence="1">Capsular polysaccharide biosynthesis protein</fullName>
    </submittedName>
</protein>
<evidence type="ECO:0000313" key="2">
    <source>
        <dbReference type="Proteomes" id="UP000218595"/>
    </source>
</evidence>
<organism evidence="1 2">
    <name type="scientific">Pseudomonas izuensis</name>
    <dbReference type="NCBI Taxonomy" id="2684212"/>
    <lineage>
        <taxon>Bacteria</taxon>
        <taxon>Pseudomonadati</taxon>
        <taxon>Pseudomonadota</taxon>
        <taxon>Gammaproteobacteria</taxon>
        <taxon>Pseudomonadales</taxon>
        <taxon>Pseudomonadaceae</taxon>
        <taxon>Pseudomonas</taxon>
    </lineage>
</organism>
<reference evidence="1 2" key="1">
    <citation type="submission" date="2016-04" db="EMBL/GenBank/DDBJ databases">
        <title>Complete genome sequence of Pseudomonas sp. LAB-08 isolated from TCE contaminated aquifer soil.</title>
        <authorList>
            <person name="Dohra H."/>
            <person name="Suzuki K."/>
            <person name="Fatma A."/>
            <person name="Inuzuka Y."/>
            <person name="Honjo M."/>
            <person name="Tashiro Y."/>
            <person name="Futamata H."/>
        </authorList>
    </citation>
    <scope>NUCLEOTIDE SEQUENCE [LARGE SCALE GENOMIC DNA]</scope>
    <source>
        <strain evidence="1 2">LAB-08</strain>
    </source>
</reference>
<dbReference type="Proteomes" id="UP000218595">
    <property type="component" value="Chromosome"/>
</dbReference>
<proteinExistence type="predicted"/>
<accession>A0ABM7RWJ4</accession>
<dbReference type="EMBL" id="AP017423">
    <property type="protein sequence ID" value="BCX67038.1"/>
    <property type="molecule type" value="Genomic_DNA"/>
</dbReference>
<dbReference type="RefSeq" id="WP_096512675.1">
    <property type="nucleotide sequence ID" value="NZ_AP017423.2"/>
</dbReference>
<dbReference type="CDD" id="cd16440">
    <property type="entry name" value="beta_Kdo_transferase_KpsC_1"/>
    <property type="match status" value="1"/>
</dbReference>
<dbReference type="InterPro" id="IPR007833">
    <property type="entry name" value="Capsule_polysaccharide_synth"/>
</dbReference>
<dbReference type="CDD" id="cd16439">
    <property type="entry name" value="beta_Kdo_transferase_KpsC_2"/>
    <property type="match status" value="1"/>
</dbReference>
<evidence type="ECO:0000313" key="1">
    <source>
        <dbReference type="EMBL" id="BCX67038.1"/>
    </source>
</evidence>